<evidence type="ECO:0000313" key="1">
    <source>
        <dbReference type="EMBL" id="MBA4616614.1"/>
    </source>
</evidence>
<dbReference type="AlphaFoldDB" id="A0A7C8YEM9"/>
<name>A0A7C8YEM9_OPUST</name>
<protein>
    <submittedName>
        <fullName evidence="1">Uncharacterized protein</fullName>
    </submittedName>
</protein>
<proteinExistence type="predicted"/>
<dbReference type="EMBL" id="GISG01012569">
    <property type="protein sequence ID" value="MBA4616614.1"/>
    <property type="molecule type" value="Transcribed_RNA"/>
</dbReference>
<reference evidence="1" key="1">
    <citation type="journal article" date="2013" name="J. Plant Res.">
        <title>Effect of fungi and light on seed germination of three Opuntia species from semiarid lands of central Mexico.</title>
        <authorList>
            <person name="Delgado-Sanchez P."/>
            <person name="Jimenez-Bremont J.F."/>
            <person name="Guerrero-Gonzalez Mde L."/>
            <person name="Flores J."/>
        </authorList>
    </citation>
    <scope>NUCLEOTIDE SEQUENCE</scope>
    <source>
        <tissue evidence="1">Cladode</tissue>
    </source>
</reference>
<reference evidence="1" key="2">
    <citation type="submission" date="2020-07" db="EMBL/GenBank/DDBJ databases">
        <authorList>
            <person name="Vera ALvarez R."/>
            <person name="Arias-Moreno D.M."/>
            <person name="Jimenez-Jacinto V."/>
            <person name="Jimenez-Bremont J.F."/>
            <person name="Swaminathan K."/>
            <person name="Moose S.P."/>
            <person name="Guerrero-Gonzalez M.L."/>
            <person name="Marino-Ramirez L."/>
            <person name="Landsman D."/>
            <person name="Rodriguez-Kessler M."/>
            <person name="Delgado-Sanchez P."/>
        </authorList>
    </citation>
    <scope>NUCLEOTIDE SEQUENCE</scope>
    <source>
        <tissue evidence="1">Cladode</tissue>
    </source>
</reference>
<accession>A0A7C8YEM9</accession>
<organism evidence="1">
    <name type="scientific">Opuntia streptacantha</name>
    <name type="common">Prickly pear cactus</name>
    <name type="synonym">Opuntia cardona</name>
    <dbReference type="NCBI Taxonomy" id="393608"/>
    <lineage>
        <taxon>Eukaryota</taxon>
        <taxon>Viridiplantae</taxon>
        <taxon>Streptophyta</taxon>
        <taxon>Embryophyta</taxon>
        <taxon>Tracheophyta</taxon>
        <taxon>Spermatophyta</taxon>
        <taxon>Magnoliopsida</taxon>
        <taxon>eudicotyledons</taxon>
        <taxon>Gunneridae</taxon>
        <taxon>Pentapetalae</taxon>
        <taxon>Caryophyllales</taxon>
        <taxon>Cactineae</taxon>
        <taxon>Cactaceae</taxon>
        <taxon>Opuntioideae</taxon>
        <taxon>Opuntia</taxon>
    </lineage>
</organism>
<sequence>MKQSRIEAHIRMTALSNSIYKQLKCSYNVYVSRFKCIQIGKHVNDFVKAQIELHKTCKLGWFITINALTPILSEKATGPRKDTPSILKPYELIVHTSQRTSANSSLEAVLQEHHEQIPTQLNINAIKLSIAITMYMKNAYR</sequence>